<dbReference type="HOGENOM" id="CLU_2116321_0_0_11"/>
<name>A0A0F6Z6E9_9CORY</name>
<proteinExistence type="predicted"/>
<sequence length="114" mass="12725">MMPPDVTNSWTLLAFLGFTFITSFFGWISLKAKSGSDKKDEKAQPVLERVQATIDLQPAVNALSARVAACEEELAEYRPIAKIKYPLALNTIANFKQAYPRSVVSIPHQIRDDL</sequence>
<dbReference type="AlphaFoldDB" id="A0A0F6Z6E9"/>
<organism evidence="2 3">
    <name type="scientific">[Brevibacterium] flavum</name>
    <dbReference type="NCBI Taxonomy" id="92706"/>
    <lineage>
        <taxon>Bacteria</taxon>
        <taxon>Bacillati</taxon>
        <taxon>Actinomycetota</taxon>
        <taxon>Actinomycetes</taxon>
        <taxon>Mycobacteriales</taxon>
        <taxon>Corynebacteriaceae</taxon>
        <taxon>Corynebacterium</taxon>
    </lineage>
</organism>
<dbReference type="RefSeq" id="WP_003859209.1">
    <property type="nucleotide sequence ID" value="NZ_CP011309.1"/>
</dbReference>
<evidence type="ECO:0000313" key="3">
    <source>
        <dbReference type="Proteomes" id="UP000034037"/>
    </source>
</evidence>
<protein>
    <submittedName>
        <fullName evidence="2">Uncharacterized protein</fullName>
    </submittedName>
</protein>
<reference evidence="2 3" key="1">
    <citation type="submission" date="2015-04" db="EMBL/GenBank/DDBJ databases">
        <title>Complete Genome Sequence of Brevibacterium flavum ATCC 15168.</title>
        <authorList>
            <person name="Ahn J."/>
            <person name="Park G."/>
            <person name="Jeon W."/>
            <person name="Jang Y."/>
            <person name="Jang M."/>
            <person name="Lee H."/>
            <person name="Lee H."/>
        </authorList>
    </citation>
    <scope>NUCLEOTIDE SEQUENCE [LARGE SCALE GENOMIC DNA]</scope>
    <source>
        <strain evidence="2 3">ATCC 15168</strain>
    </source>
</reference>
<evidence type="ECO:0000313" key="2">
    <source>
        <dbReference type="EMBL" id="AKF28175.1"/>
    </source>
</evidence>
<accession>A0A0F6Z6E9</accession>
<keyword evidence="1" id="KW-1133">Transmembrane helix</keyword>
<keyword evidence="3" id="KW-1185">Reference proteome</keyword>
<dbReference type="PATRIC" id="fig|92706.3.peg.2462"/>
<keyword evidence="1" id="KW-0472">Membrane</keyword>
<keyword evidence="1" id="KW-0812">Transmembrane</keyword>
<dbReference type="Proteomes" id="UP000034037">
    <property type="component" value="Chromosome"/>
</dbReference>
<gene>
    <name evidence="2" type="ORF">YH66_11740</name>
</gene>
<feature type="transmembrane region" description="Helical" evidence="1">
    <location>
        <begin position="12"/>
        <end position="30"/>
    </location>
</feature>
<dbReference type="EMBL" id="CP011309">
    <property type="protein sequence ID" value="AKF28175.1"/>
    <property type="molecule type" value="Genomic_DNA"/>
</dbReference>
<evidence type="ECO:0000256" key="1">
    <source>
        <dbReference type="SAM" id="Phobius"/>
    </source>
</evidence>